<reference evidence="3 4" key="1">
    <citation type="submission" date="2019-03" db="EMBL/GenBank/DDBJ databases">
        <title>Dyadobacter AR-3-6 sp. nov., isolated from arctic soil.</title>
        <authorList>
            <person name="Chaudhary D.K."/>
        </authorList>
    </citation>
    <scope>NUCLEOTIDE SEQUENCE [LARGE SCALE GENOMIC DNA]</scope>
    <source>
        <strain evidence="3 4">AR-3-6</strain>
    </source>
</reference>
<evidence type="ECO:0000256" key="2">
    <source>
        <dbReference type="ARBA" id="ARBA00023002"/>
    </source>
</evidence>
<dbReference type="AlphaFoldDB" id="A0A4V2Z4V5"/>
<dbReference type="SUPFAM" id="SSF51735">
    <property type="entry name" value="NAD(P)-binding Rossmann-fold domains"/>
    <property type="match status" value="1"/>
</dbReference>
<dbReference type="GO" id="GO:0016491">
    <property type="term" value="F:oxidoreductase activity"/>
    <property type="evidence" value="ECO:0007669"/>
    <property type="project" value="UniProtKB-KW"/>
</dbReference>
<keyword evidence="2" id="KW-0560">Oxidoreductase</keyword>
<accession>A0A4V2Z4V5</accession>
<dbReference type="InterPro" id="IPR036291">
    <property type="entry name" value="NAD(P)-bd_dom_sf"/>
</dbReference>
<comment type="caution">
    <text evidence="3">The sequence shown here is derived from an EMBL/GenBank/DDBJ whole genome shotgun (WGS) entry which is preliminary data.</text>
</comment>
<evidence type="ECO:0000313" key="4">
    <source>
        <dbReference type="Proteomes" id="UP000294850"/>
    </source>
</evidence>
<proteinExistence type="inferred from homology"/>
<dbReference type="InterPro" id="IPR002347">
    <property type="entry name" value="SDR_fam"/>
</dbReference>
<dbReference type="Pfam" id="PF00106">
    <property type="entry name" value="adh_short"/>
    <property type="match status" value="1"/>
</dbReference>
<dbReference type="PANTHER" id="PTHR43477">
    <property type="entry name" value="DIHYDROANTICAPSIN 7-DEHYDROGENASE"/>
    <property type="match status" value="1"/>
</dbReference>
<dbReference type="PRINTS" id="PR00081">
    <property type="entry name" value="GDHRDH"/>
</dbReference>
<sequence>MKKNIIISGASGNLGKDVVQKLSDLNHQLYVTTGSHHADLFDGFPNVDAQALDLLNKDVSETFVTESITKAKHIQAGIFLVGGYAPGGLEETEDDAIEKMIHLNFFTAFHLVKPLVNHFQANGGGQLIFIGAKPALIAKQGAGNFAYALSKSLLFKMAEMINAEYESNGITATMIVPGTIDTPPNREAMPYADFDKWISASDIAESIAFVLSDTGQKLRQTVIKIYNQS</sequence>
<dbReference type="PANTHER" id="PTHR43477:SF1">
    <property type="entry name" value="DIHYDROANTICAPSIN 7-DEHYDROGENASE"/>
    <property type="match status" value="1"/>
</dbReference>
<dbReference type="RefSeq" id="WP_131958360.1">
    <property type="nucleotide sequence ID" value="NZ_SMFL01000003.1"/>
</dbReference>
<dbReference type="OrthoDB" id="9810908at2"/>
<dbReference type="EMBL" id="SMFL01000003">
    <property type="protein sequence ID" value="TDE16828.1"/>
    <property type="molecule type" value="Genomic_DNA"/>
</dbReference>
<evidence type="ECO:0000313" key="3">
    <source>
        <dbReference type="EMBL" id="TDE16828.1"/>
    </source>
</evidence>
<protein>
    <submittedName>
        <fullName evidence="3">SDR family NAD(P)-dependent oxidoreductase</fullName>
    </submittedName>
</protein>
<dbReference type="Gene3D" id="3.40.50.720">
    <property type="entry name" value="NAD(P)-binding Rossmann-like Domain"/>
    <property type="match status" value="1"/>
</dbReference>
<dbReference type="Proteomes" id="UP000294850">
    <property type="component" value="Unassembled WGS sequence"/>
</dbReference>
<evidence type="ECO:0000256" key="1">
    <source>
        <dbReference type="ARBA" id="ARBA00006484"/>
    </source>
</evidence>
<name>A0A4V2Z4V5_9BACT</name>
<dbReference type="InterPro" id="IPR051122">
    <property type="entry name" value="SDR_DHRS6-like"/>
</dbReference>
<comment type="similarity">
    <text evidence="1">Belongs to the short-chain dehydrogenases/reductases (SDR) family.</text>
</comment>
<gene>
    <name evidence="3" type="ORF">E0F88_11445</name>
</gene>
<keyword evidence="4" id="KW-1185">Reference proteome</keyword>
<organism evidence="3 4">
    <name type="scientific">Dyadobacter psychrotolerans</name>
    <dbReference type="NCBI Taxonomy" id="2541721"/>
    <lineage>
        <taxon>Bacteria</taxon>
        <taxon>Pseudomonadati</taxon>
        <taxon>Bacteroidota</taxon>
        <taxon>Cytophagia</taxon>
        <taxon>Cytophagales</taxon>
        <taxon>Spirosomataceae</taxon>
        <taxon>Dyadobacter</taxon>
    </lineage>
</organism>